<proteinExistence type="predicted"/>
<dbReference type="STRING" id="523849.OCC_03743"/>
<dbReference type="AlphaFoldDB" id="H3ZPA0"/>
<dbReference type="HOGENOM" id="CLU_219927_0_0_2"/>
<reference evidence="1 2" key="1">
    <citation type="journal article" date="2012" name="J. Bacteriol.">
        <title>Genome sequence of the model hyperthermophilic archaeon Thermococcus litoralis NS-C.</title>
        <authorList>
            <person name="Gardner A.F."/>
            <person name="Kumar S."/>
            <person name="Perler F.B."/>
        </authorList>
    </citation>
    <scope>NUCLEOTIDE SEQUENCE [LARGE SCALE GENOMIC DNA]</scope>
    <source>
        <strain evidence="2">ATCC 51850 / DSM 5473 / JCM 8560 / NS-C</strain>
    </source>
</reference>
<protein>
    <submittedName>
        <fullName evidence="1">Uncharacterized protein</fullName>
    </submittedName>
</protein>
<accession>H3ZPA0</accession>
<evidence type="ECO:0000313" key="2">
    <source>
        <dbReference type="Proteomes" id="UP000015502"/>
    </source>
</evidence>
<dbReference type="Proteomes" id="UP000015502">
    <property type="component" value="Chromosome"/>
</dbReference>
<evidence type="ECO:0000313" key="1">
    <source>
        <dbReference type="EMBL" id="EHR78135.1"/>
    </source>
</evidence>
<name>H3ZPA0_THELN</name>
<dbReference type="KEGG" id="tlt:OCC_03743"/>
<dbReference type="EMBL" id="CP006670">
    <property type="protein sequence ID" value="EHR78135.1"/>
    <property type="molecule type" value="Genomic_DNA"/>
</dbReference>
<gene>
    <name evidence="1" type="ORF">OCC_03743</name>
</gene>
<dbReference type="PaxDb" id="523849-OCC_03743"/>
<sequence length="35" mass="4511">MEMISKLYDYLYMREFEKRKRKPVVEELAFLDYLY</sequence>
<keyword evidence="2" id="KW-1185">Reference proteome</keyword>
<organism evidence="1 2">
    <name type="scientific">Thermococcus litoralis (strain ATCC 51850 / DSM 5473 / JCM 8560 / NS-C)</name>
    <dbReference type="NCBI Taxonomy" id="523849"/>
    <lineage>
        <taxon>Archaea</taxon>
        <taxon>Methanobacteriati</taxon>
        <taxon>Methanobacteriota</taxon>
        <taxon>Thermococci</taxon>
        <taxon>Thermococcales</taxon>
        <taxon>Thermococcaceae</taxon>
        <taxon>Thermococcus</taxon>
    </lineage>
</organism>